<evidence type="ECO:0008006" key="4">
    <source>
        <dbReference type="Google" id="ProtNLM"/>
    </source>
</evidence>
<protein>
    <recommendedName>
        <fullName evidence="4">Outer membrane protein beta-barrel domain-containing protein</fullName>
    </recommendedName>
</protein>
<proteinExistence type="predicted"/>
<sequence length="244" mass="27265">MKIFNAKKILFLILVASSQATANDNKEPRTNDKTKVPLDLSFTPSFRNIYEIDMLNIDGDCTKSDAKKNTLPKDSRFRETLDASAQTLEESIVHVYQIPATSEESNWFSKPFKLCKKGVNEVQKSNYKRIGGISTGLLVIPFKLRSGDIYSDSTVGPYISYKFERFEILGTAGISQIATSEIGTEKVESKSGLTYGAGVSFEIAKDWDIAVIVGKDHLSGDIGEKWQYQDKVWVSFAIGFNFTR</sequence>
<name>A0ABV6BJX4_9GAMM</name>
<gene>
    <name evidence="2" type="ORF">ACFFJP_16100</name>
</gene>
<keyword evidence="3" id="KW-1185">Reference proteome</keyword>
<feature type="signal peptide" evidence="1">
    <location>
        <begin position="1"/>
        <end position="22"/>
    </location>
</feature>
<keyword evidence="1" id="KW-0732">Signal</keyword>
<evidence type="ECO:0000313" key="3">
    <source>
        <dbReference type="Proteomes" id="UP001589813"/>
    </source>
</evidence>
<organism evidence="2 3">
    <name type="scientific">Rheinheimera tilapiae</name>
    <dbReference type="NCBI Taxonomy" id="875043"/>
    <lineage>
        <taxon>Bacteria</taxon>
        <taxon>Pseudomonadati</taxon>
        <taxon>Pseudomonadota</taxon>
        <taxon>Gammaproteobacteria</taxon>
        <taxon>Chromatiales</taxon>
        <taxon>Chromatiaceae</taxon>
        <taxon>Rheinheimera</taxon>
    </lineage>
</organism>
<dbReference type="EMBL" id="JBHLXP010000004">
    <property type="protein sequence ID" value="MFC0049823.1"/>
    <property type="molecule type" value="Genomic_DNA"/>
</dbReference>
<accession>A0ABV6BJX4</accession>
<reference evidence="2 3" key="1">
    <citation type="submission" date="2024-09" db="EMBL/GenBank/DDBJ databases">
        <authorList>
            <person name="Sun Q."/>
            <person name="Mori K."/>
        </authorList>
    </citation>
    <scope>NUCLEOTIDE SEQUENCE [LARGE SCALE GENOMIC DNA]</scope>
    <source>
        <strain evidence="2 3">KCTC 23315</strain>
    </source>
</reference>
<dbReference type="RefSeq" id="WP_377246408.1">
    <property type="nucleotide sequence ID" value="NZ_JBHLXP010000004.1"/>
</dbReference>
<comment type="caution">
    <text evidence="2">The sequence shown here is derived from an EMBL/GenBank/DDBJ whole genome shotgun (WGS) entry which is preliminary data.</text>
</comment>
<evidence type="ECO:0000313" key="2">
    <source>
        <dbReference type="EMBL" id="MFC0049823.1"/>
    </source>
</evidence>
<feature type="chain" id="PRO_5046083810" description="Outer membrane protein beta-barrel domain-containing protein" evidence="1">
    <location>
        <begin position="23"/>
        <end position="244"/>
    </location>
</feature>
<evidence type="ECO:0000256" key="1">
    <source>
        <dbReference type="SAM" id="SignalP"/>
    </source>
</evidence>
<dbReference type="Proteomes" id="UP001589813">
    <property type="component" value="Unassembled WGS sequence"/>
</dbReference>